<dbReference type="PANTHER" id="PTHR43751:SF3">
    <property type="entry name" value="SULFATASE N-TERMINAL DOMAIN-CONTAINING PROTEIN"/>
    <property type="match status" value="1"/>
</dbReference>
<proteinExistence type="predicted"/>
<evidence type="ECO:0000313" key="3">
    <source>
        <dbReference type="EnsemblProtists" id="HpaP809272"/>
    </source>
</evidence>
<dbReference type="AlphaFoldDB" id="M4BS81"/>
<reference evidence="4" key="1">
    <citation type="journal article" date="2010" name="Science">
        <title>Signatures of adaptation to obligate biotrophy in the Hyaloperonospora arabidopsidis genome.</title>
        <authorList>
            <person name="Baxter L."/>
            <person name="Tripathy S."/>
            <person name="Ishaque N."/>
            <person name="Boot N."/>
            <person name="Cabral A."/>
            <person name="Kemen E."/>
            <person name="Thines M."/>
            <person name="Ah-Fong A."/>
            <person name="Anderson R."/>
            <person name="Badejoko W."/>
            <person name="Bittner-Eddy P."/>
            <person name="Boore J.L."/>
            <person name="Chibucos M.C."/>
            <person name="Coates M."/>
            <person name="Dehal P."/>
            <person name="Delehaunty K."/>
            <person name="Dong S."/>
            <person name="Downton P."/>
            <person name="Dumas B."/>
            <person name="Fabro G."/>
            <person name="Fronick C."/>
            <person name="Fuerstenberg S.I."/>
            <person name="Fulton L."/>
            <person name="Gaulin E."/>
            <person name="Govers F."/>
            <person name="Hughes L."/>
            <person name="Humphray S."/>
            <person name="Jiang R.H."/>
            <person name="Judelson H."/>
            <person name="Kamoun S."/>
            <person name="Kyung K."/>
            <person name="Meijer H."/>
            <person name="Minx P."/>
            <person name="Morris P."/>
            <person name="Nelson J."/>
            <person name="Phuntumart V."/>
            <person name="Qutob D."/>
            <person name="Rehmany A."/>
            <person name="Rougon-Cardoso A."/>
            <person name="Ryden P."/>
            <person name="Torto-Alalibo T."/>
            <person name="Studholme D."/>
            <person name="Wang Y."/>
            <person name="Win J."/>
            <person name="Wood J."/>
            <person name="Clifton S.W."/>
            <person name="Rogers J."/>
            <person name="Van den Ackerveken G."/>
            <person name="Jones J.D."/>
            <person name="McDowell J.M."/>
            <person name="Beynon J."/>
            <person name="Tyler B.M."/>
        </authorList>
    </citation>
    <scope>NUCLEOTIDE SEQUENCE [LARGE SCALE GENOMIC DNA]</scope>
    <source>
        <strain evidence="4">Emoy2</strain>
    </source>
</reference>
<sequence>MRFSFGLWATLLRERDHLKAAPISIQEVYAAYGTAGFLVVITTLFAFARALSSWADPSTWSPTHLVRGPVCFLDSKAKVKTSAGKSAGGVKYEVVALEEGSTSRSAVAETINTGSSLGDRNVPRRPKYHRLMQASSVLVGLVVLPSMVMALCTSCSPLVAYAAINATLNEMFGHAFHPSLKYVEPTNVDGKHPWTEKYVDASELHDFFGKSTLYRRTSGFHGDLAFNVSVDTANPPNVLIIGVESFRFRDSRYLVGDQDPSDLFRGTNMTITPNFDKWARRGVALRNVWSSCPTSRSLESILFAQVPYQSNVKTGITGGRLITKLSGVPQLFAEKGYDILHHRIFYHPRRLERVSPEPWLWDCVGKNKNESVGGSNARYSS</sequence>
<keyword evidence="4" id="KW-1185">Reference proteome</keyword>
<evidence type="ECO:0000256" key="1">
    <source>
        <dbReference type="SAM" id="Phobius"/>
    </source>
</evidence>
<dbReference type="InterPro" id="IPR052701">
    <property type="entry name" value="GAG_Ulvan_Degrading_Sulfatases"/>
</dbReference>
<evidence type="ECO:0000259" key="2">
    <source>
        <dbReference type="Pfam" id="PF00884"/>
    </source>
</evidence>
<reference evidence="3" key="2">
    <citation type="submission" date="2015-06" db="UniProtKB">
        <authorList>
            <consortium name="EnsemblProtists"/>
        </authorList>
    </citation>
    <scope>IDENTIFICATION</scope>
    <source>
        <strain evidence="3">Emoy2</strain>
    </source>
</reference>
<dbReference type="EMBL" id="JH598696">
    <property type="status" value="NOT_ANNOTATED_CDS"/>
    <property type="molecule type" value="Genomic_DNA"/>
</dbReference>
<dbReference type="VEuPathDB" id="FungiDB:HpaG809272"/>
<keyword evidence="1" id="KW-0812">Transmembrane</keyword>
<protein>
    <recommendedName>
        <fullName evidence="2">Sulfatase N-terminal domain-containing protein</fullName>
    </recommendedName>
</protein>
<feature type="transmembrane region" description="Helical" evidence="1">
    <location>
        <begin position="131"/>
        <end position="151"/>
    </location>
</feature>
<dbReference type="Gene3D" id="3.40.720.10">
    <property type="entry name" value="Alkaline Phosphatase, subunit A"/>
    <property type="match status" value="1"/>
</dbReference>
<dbReference type="Proteomes" id="UP000011713">
    <property type="component" value="Unassembled WGS sequence"/>
</dbReference>
<keyword evidence="1" id="KW-0472">Membrane</keyword>
<dbReference type="SUPFAM" id="SSF53649">
    <property type="entry name" value="Alkaline phosphatase-like"/>
    <property type="match status" value="1"/>
</dbReference>
<organism evidence="3 4">
    <name type="scientific">Hyaloperonospora arabidopsidis (strain Emoy2)</name>
    <name type="common">Downy mildew agent</name>
    <name type="synonym">Peronospora arabidopsidis</name>
    <dbReference type="NCBI Taxonomy" id="559515"/>
    <lineage>
        <taxon>Eukaryota</taxon>
        <taxon>Sar</taxon>
        <taxon>Stramenopiles</taxon>
        <taxon>Oomycota</taxon>
        <taxon>Peronosporomycetes</taxon>
        <taxon>Peronosporales</taxon>
        <taxon>Peronosporaceae</taxon>
        <taxon>Hyaloperonospora</taxon>
    </lineage>
</organism>
<dbReference type="EnsemblProtists" id="HpaT809272">
    <property type="protein sequence ID" value="HpaP809272"/>
    <property type="gene ID" value="HpaG809272"/>
</dbReference>
<dbReference type="STRING" id="559515.M4BS81"/>
<keyword evidence="1" id="KW-1133">Transmembrane helix</keyword>
<dbReference type="InParanoid" id="M4BS81"/>
<accession>M4BS81</accession>
<evidence type="ECO:0000313" key="4">
    <source>
        <dbReference type="Proteomes" id="UP000011713"/>
    </source>
</evidence>
<name>M4BS81_HYAAE</name>
<dbReference type="Pfam" id="PF00884">
    <property type="entry name" value="Sulfatase"/>
    <property type="match status" value="1"/>
</dbReference>
<dbReference type="InterPro" id="IPR000917">
    <property type="entry name" value="Sulfatase_N"/>
</dbReference>
<dbReference type="InterPro" id="IPR017850">
    <property type="entry name" value="Alkaline_phosphatase_core_sf"/>
</dbReference>
<dbReference type="HOGENOM" id="CLU_726580_0_0_1"/>
<feature type="domain" description="Sulfatase N-terminal" evidence="2">
    <location>
        <begin position="236"/>
        <end position="339"/>
    </location>
</feature>
<dbReference type="eggNOG" id="ENOG502SCMC">
    <property type="taxonomic scope" value="Eukaryota"/>
</dbReference>
<dbReference type="PANTHER" id="PTHR43751">
    <property type="entry name" value="SULFATASE"/>
    <property type="match status" value="1"/>
</dbReference>
<feature type="transmembrane region" description="Helical" evidence="1">
    <location>
        <begin position="30"/>
        <end position="51"/>
    </location>
</feature>